<dbReference type="EMBL" id="ABCC02000026">
    <property type="protein sequence ID" value="EDP16933.1"/>
    <property type="molecule type" value="Genomic_DNA"/>
</dbReference>
<dbReference type="PaxDb" id="411902-CLOBOL_02847"/>
<dbReference type="InterPro" id="IPR007325">
    <property type="entry name" value="KFase/CYL"/>
</dbReference>
<proteinExistence type="predicted"/>
<protein>
    <recommendedName>
        <fullName evidence="3">Cyclase family protein</fullName>
    </recommendedName>
</protein>
<dbReference type="AlphaFoldDB" id="A8RQW6"/>
<dbReference type="SUPFAM" id="SSF102198">
    <property type="entry name" value="Putative cyclase"/>
    <property type="match status" value="1"/>
</dbReference>
<organism evidence="1 2">
    <name type="scientific">Enterocloster bolteae (strain ATCC BAA-613 / DSM 15670 / CCUG 46953 / JCM 12243 / WAL 16351)</name>
    <name type="common">Clostridium bolteae</name>
    <dbReference type="NCBI Taxonomy" id="411902"/>
    <lineage>
        <taxon>Bacteria</taxon>
        <taxon>Bacillati</taxon>
        <taxon>Bacillota</taxon>
        <taxon>Clostridia</taxon>
        <taxon>Lachnospirales</taxon>
        <taxon>Lachnospiraceae</taxon>
        <taxon>Enterocloster</taxon>
    </lineage>
</organism>
<gene>
    <name evidence="1" type="ORF">CLOBOL_02847</name>
</gene>
<sequence>MSRRVIDLTLEITSNMPAQDAFPGNIYVQLVSHEESRRTESGTPEDPFTSTWNYIGMVEHIGTHVDAFFHMNPKGLSVDRMPLDMFFGKAVCFDMTHIPERGEITAEDMEKAQEATGVKVDGHIVLLATGIHDKYFPDKKILSVNPEITPEAVKWLADHNSRLHGVEGPSTDIMDLNLFPSHRACRNLGITHYEWLINLTELIGKGEFMFYGAPLKLKDGSGSPVRAYAVIEE</sequence>
<dbReference type="RefSeq" id="WP_002565445.1">
    <property type="nucleotide sequence ID" value="NZ_DS480683.1"/>
</dbReference>
<dbReference type="HOGENOM" id="CLU_030671_3_0_9"/>
<dbReference type="Gene3D" id="3.50.30.50">
    <property type="entry name" value="Putative cyclase"/>
    <property type="match status" value="1"/>
</dbReference>
<accession>A8RQW6</accession>
<dbReference type="InterPro" id="IPR037175">
    <property type="entry name" value="KFase_sf"/>
</dbReference>
<dbReference type="GO" id="GO:0019441">
    <property type="term" value="P:L-tryptophan catabolic process to kynurenine"/>
    <property type="evidence" value="ECO:0007669"/>
    <property type="project" value="InterPro"/>
</dbReference>
<dbReference type="eggNOG" id="COG1878">
    <property type="taxonomic scope" value="Bacteria"/>
</dbReference>
<name>A8RQW6_ENTBW</name>
<evidence type="ECO:0000313" key="1">
    <source>
        <dbReference type="EMBL" id="EDP16933.1"/>
    </source>
</evidence>
<dbReference type="GO" id="GO:0004061">
    <property type="term" value="F:arylformamidase activity"/>
    <property type="evidence" value="ECO:0007669"/>
    <property type="project" value="InterPro"/>
</dbReference>
<dbReference type="Pfam" id="PF04199">
    <property type="entry name" value="Cyclase"/>
    <property type="match status" value="1"/>
</dbReference>
<evidence type="ECO:0000313" key="2">
    <source>
        <dbReference type="Proteomes" id="UP000005396"/>
    </source>
</evidence>
<dbReference type="Proteomes" id="UP000005396">
    <property type="component" value="Unassembled WGS sequence"/>
</dbReference>
<reference evidence="1 2" key="1">
    <citation type="submission" date="2007-08" db="EMBL/GenBank/DDBJ databases">
        <authorList>
            <person name="Fulton L."/>
            <person name="Clifton S."/>
            <person name="Fulton B."/>
            <person name="Xu J."/>
            <person name="Minx P."/>
            <person name="Pepin K.H."/>
            <person name="Johnson M."/>
            <person name="Thiruvilangam P."/>
            <person name="Bhonagiri V."/>
            <person name="Nash W.E."/>
            <person name="Mardis E.R."/>
            <person name="Wilson R.K."/>
        </authorList>
    </citation>
    <scope>NUCLEOTIDE SEQUENCE [LARGE SCALE GENOMIC DNA]</scope>
    <source>
        <strain evidence="2">ATCC BAA-613 / DSM 15670 / CCUG 46953 / JCM 12243 / WAL 16351</strain>
    </source>
</reference>
<reference evidence="1 2" key="2">
    <citation type="submission" date="2007-09" db="EMBL/GenBank/DDBJ databases">
        <title>Draft genome sequence of Clostridium bolteae (ATCC BAA-613).</title>
        <authorList>
            <person name="Sudarsanam P."/>
            <person name="Ley R."/>
            <person name="Guruge J."/>
            <person name="Turnbaugh P.J."/>
            <person name="Mahowald M."/>
            <person name="Liep D."/>
            <person name="Gordon J."/>
        </authorList>
    </citation>
    <scope>NUCLEOTIDE SEQUENCE [LARGE SCALE GENOMIC DNA]</scope>
    <source>
        <strain evidence="2">ATCC BAA-613 / DSM 15670 / CCUG 46953 / JCM 12243 / WAL 16351</strain>
    </source>
</reference>
<dbReference type="PANTHER" id="PTHR31118:SF12">
    <property type="entry name" value="CYCLASE-LIKE PROTEIN 2"/>
    <property type="match status" value="1"/>
</dbReference>
<dbReference type="PANTHER" id="PTHR31118">
    <property type="entry name" value="CYCLASE-LIKE PROTEIN 2"/>
    <property type="match status" value="1"/>
</dbReference>
<evidence type="ECO:0008006" key="3">
    <source>
        <dbReference type="Google" id="ProtNLM"/>
    </source>
</evidence>
<comment type="caution">
    <text evidence="1">The sequence shown here is derived from an EMBL/GenBank/DDBJ whole genome shotgun (WGS) entry which is preliminary data.</text>
</comment>